<sequence>KITLDANGDGMSVFQNPRFRLCAHHLNAGSQAAEAMPMYNFFRHGAGHQRPARPRPADPGRHHRSLLSYSSCSVRSANGLVMLTVCRNRAMRTARNLFIFNLALSDFILCLFTQPLNLLRLFPDYISWEFGELLCKVVNTLTGLNMFVSTFSITAIALDRFQATFRTFNGVPPCGPDELAPPTSRRFACLFLHLLVVESTTCELEHQPVMIGQILKKSGRLRALLDQRLQKLRSCLALELVAIVRRGAELRSFVDAEVGPKRTGWLSWLTKVSDAVEFVRCGSPLTMFGSFEFNMVIVYPTRTRMERRTMALCLLAIWGAAGMMASPLFLFATIEQNRLQNQKPLNICSETTSRIFIRYAKLAYGSGVMVVQYLVPLGIVVAAYARICVRLQHRMRSLKQRGDHRSAYQANREAAEAVRQRRANLLLVTIAVVFSLSWLPLTIINIVHDVRVLKVNTFCSGHWPSVHDLRAKRPSYFSVKILFYAFLIFDKIKERNQVARSSDRDDPFGLENAGSNLNDSTLVIAVSQSIPLLLVLVSACLNPVFYGWFNENFQREFHRLLCLNRLARAGPKFRARVGASSGAGGGAGAGSRAGAGGSAVEKSGDGGEAIPLNALESASRAAAASPADAEDPEA</sequence>
<keyword evidence="7" id="KW-0807">Transducer</keyword>
<name>A0A1I8IX65_9PLAT</name>
<dbReference type="InterPro" id="IPR000276">
    <property type="entry name" value="GPCR_Rhodpsn"/>
</dbReference>
<feature type="transmembrane region" description="Helical" evidence="9">
    <location>
        <begin position="370"/>
        <end position="389"/>
    </location>
</feature>
<proteinExistence type="predicted"/>
<dbReference type="PANTHER" id="PTHR24235">
    <property type="entry name" value="NEUROPEPTIDE Y RECEPTOR"/>
    <property type="match status" value="1"/>
</dbReference>
<keyword evidence="4" id="KW-0297">G-protein coupled receptor</keyword>
<protein>
    <submittedName>
        <fullName evidence="12">G_PROTEIN_RECEP_F1_2 domain-containing protein</fullName>
    </submittedName>
</protein>
<keyword evidence="5 9" id="KW-0472">Membrane</keyword>
<accession>A0A1I8IX65</accession>
<dbReference type="PRINTS" id="PR00237">
    <property type="entry name" value="GPCRRHODOPSN"/>
</dbReference>
<dbReference type="PANTHER" id="PTHR24235:SF12">
    <property type="entry name" value="G-PROTEIN COUPLED RECEPTORS FAMILY 1 PROFILE DOMAIN-CONTAINING PROTEIN"/>
    <property type="match status" value="1"/>
</dbReference>
<dbReference type="Pfam" id="PF00001">
    <property type="entry name" value="7tm_1"/>
    <property type="match status" value="2"/>
</dbReference>
<evidence type="ECO:0000256" key="5">
    <source>
        <dbReference type="ARBA" id="ARBA00023136"/>
    </source>
</evidence>
<evidence type="ECO:0000256" key="6">
    <source>
        <dbReference type="ARBA" id="ARBA00023170"/>
    </source>
</evidence>
<dbReference type="SUPFAM" id="SSF81321">
    <property type="entry name" value="Family A G protein-coupled receptor-like"/>
    <property type="match status" value="2"/>
</dbReference>
<evidence type="ECO:0000256" key="1">
    <source>
        <dbReference type="ARBA" id="ARBA00004141"/>
    </source>
</evidence>
<keyword evidence="3 9" id="KW-1133">Transmembrane helix</keyword>
<feature type="transmembrane region" description="Helical" evidence="9">
    <location>
        <begin position="312"/>
        <end position="334"/>
    </location>
</feature>
<dbReference type="PROSITE" id="PS50262">
    <property type="entry name" value="G_PROTEIN_RECEP_F1_2"/>
    <property type="match status" value="1"/>
</dbReference>
<keyword evidence="2 9" id="KW-0812">Transmembrane</keyword>
<evidence type="ECO:0000256" key="4">
    <source>
        <dbReference type="ARBA" id="ARBA00023040"/>
    </source>
</evidence>
<evidence type="ECO:0000256" key="2">
    <source>
        <dbReference type="ARBA" id="ARBA00022692"/>
    </source>
</evidence>
<evidence type="ECO:0000256" key="9">
    <source>
        <dbReference type="SAM" id="Phobius"/>
    </source>
</evidence>
<feature type="transmembrane region" description="Helical" evidence="9">
    <location>
        <begin position="137"/>
        <end position="158"/>
    </location>
</feature>
<evidence type="ECO:0000259" key="10">
    <source>
        <dbReference type="PROSITE" id="PS50262"/>
    </source>
</evidence>
<dbReference type="Proteomes" id="UP000095280">
    <property type="component" value="Unplaced"/>
</dbReference>
<feature type="domain" description="G-protein coupled receptors family 1 profile" evidence="10">
    <location>
        <begin position="77"/>
        <end position="546"/>
    </location>
</feature>
<evidence type="ECO:0000313" key="12">
    <source>
        <dbReference type="WBParaSite" id="maker-uti_cns_0019362-snap-gene-0.2-mRNA-1"/>
    </source>
</evidence>
<keyword evidence="11" id="KW-1185">Reference proteome</keyword>
<feature type="transmembrane region" description="Helical" evidence="9">
    <location>
        <begin position="425"/>
        <end position="447"/>
    </location>
</feature>
<keyword evidence="6" id="KW-0675">Receptor</keyword>
<evidence type="ECO:0000313" key="11">
    <source>
        <dbReference type="Proteomes" id="UP000095280"/>
    </source>
</evidence>
<reference evidence="12" key="1">
    <citation type="submission" date="2016-11" db="UniProtKB">
        <authorList>
            <consortium name="WormBaseParasite"/>
        </authorList>
    </citation>
    <scope>IDENTIFICATION</scope>
</reference>
<feature type="compositionally biased region" description="Gly residues" evidence="8">
    <location>
        <begin position="581"/>
        <end position="597"/>
    </location>
</feature>
<evidence type="ECO:0000256" key="8">
    <source>
        <dbReference type="SAM" id="MobiDB-lite"/>
    </source>
</evidence>
<feature type="region of interest" description="Disordered" evidence="8">
    <location>
        <begin position="576"/>
        <end position="610"/>
    </location>
</feature>
<dbReference type="GO" id="GO:0004930">
    <property type="term" value="F:G protein-coupled receptor activity"/>
    <property type="evidence" value="ECO:0007669"/>
    <property type="project" value="UniProtKB-KW"/>
</dbReference>
<dbReference type="InterPro" id="IPR017452">
    <property type="entry name" value="GPCR_Rhodpsn_7TM"/>
</dbReference>
<dbReference type="Gene3D" id="1.20.1070.10">
    <property type="entry name" value="Rhodopsin 7-helix transmembrane proteins"/>
    <property type="match status" value="2"/>
</dbReference>
<dbReference type="WBParaSite" id="maker-uti_cns_0019362-snap-gene-0.2-mRNA-1">
    <property type="protein sequence ID" value="maker-uti_cns_0019362-snap-gene-0.2-mRNA-1"/>
    <property type="gene ID" value="maker-uti_cns_0019362-snap-gene-0.2"/>
</dbReference>
<dbReference type="GO" id="GO:0016020">
    <property type="term" value="C:membrane"/>
    <property type="evidence" value="ECO:0007669"/>
    <property type="project" value="UniProtKB-SubCell"/>
</dbReference>
<evidence type="ECO:0000256" key="3">
    <source>
        <dbReference type="ARBA" id="ARBA00022989"/>
    </source>
</evidence>
<dbReference type="AlphaFoldDB" id="A0A1I8IX65"/>
<feature type="transmembrane region" description="Helical" evidence="9">
    <location>
        <begin position="530"/>
        <end position="549"/>
    </location>
</feature>
<organism evidence="11 12">
    <name type="scientific">Macrostomum lignano</name>
    <dbReference type="NCBI Taxonomy" id="282301"/>
    <lineage>
        <taxon>Eukaryota</taxon>
        <taxon>Metazoa</taxon>
        <taxon>Spiralia</taxon>
        <taxon>Lophotrochozoa</taxon>
        <taxon>Platyhelminthes</taxon>
        <taxon>Rhabditophora</taxon>
        <taxon>Macrostomorpha</taxon>
        <taxon>Macrostomida</taxon>
        <taxon>Macrostomidae</taxon>
        <taxon>Macrostomum</taxon>
    </lineage>
</organism>
<comment type="subcellular location">
    <subcellularLocation>
        <location evidence="1">Membrane</location>
        <topology evidence="1">Multi-pass membrane protein</topology>
    </subcellularLocation>
</comment>
<feature type="transmembrane region" description="Helical" evidence="9">
    <location>
        <begin position="97"/>
        <end position="117"/>
    </location>
</feature>
<evidence type="ECO:0000256" key="7">
    <source>
        <dbReference type="ARBA" id="ARBA00023224"/>
    </source>
</evidence>